<feature type="transmembrane region" description="Helical" evidence="9">
    <location>
        <begin position="51"/>
        <end position="73"/>
    </location>
</feature>
<dbReference type="PANTHER" id="PTHR21304">
    <property type="entry name" value="MICOS COMPLEX SUBUNIT MIC10"/>
    <property type="match status" value="1"/>
</dbReference>
<dbReference type="KEGG" id="tpal:117640880"/>
<comment type="function">
    <text evidence="1 9">Component of the MICOS complex, a large protein complex of the mitochondrial inner membrane that plays crucial roles in the maintenance of crista junctions, inner membrane architecture, and formation of contact sites to the outer membrane.</text>
</comment>
<comment type="subcellular location">
    <subcellularLocation>
        <location evidence="2 9">Mitochondrion inner membrane</location>
        <topology evidence="2 9">Single-pass membrane protein</topology>
    </subcellularLocation>
</comment>
<evidence type="ECO:0000256" key="2">
    <source>
        <dbReference type="ARBA" id="ARBA00004434"/>
    </source>
</evidence>
<dbReference type="OrthoDB" id="1916310at2759"/>
<comment type="similarity">
    <text evidence="3 9">Belongs to the MICOS complex subunit Mic10 family.</text>
</comment>
<keyword evidence="6 9" id="KW-1133">Transmembrane helix</keyword>
<keyword evidence="8 9" id="KW-0472">Membrane</keyword>
<comment type="subunit">
    <text evidence="9">Component of the mitochondrial contact site and cristae organizing system (MICOS) complex.</text>
</comment>
<dbReference type="InterPro" id="IPR007512">
    <property type="entry name" value="Mic10"/>
</dbReference>
<evidence type="ECO:0000256" key="3">
    <source>
        <dbReference type="ARBA" id="ARBA00006792"/>
    </source>
</evidence>
<keyword evidence="5 9" id="KW-0999">Mitochondrion inner membrane</keyword>
<organism evidence="11">
    <name type="scientific">Thrips palmi</name>
    <name type="common">Melon thrips</name>
    <dbReference type="NCBI Taxonomy" id="161013"/>
    <lineage>
        <taxon>Eukaryota</taxon>
        <taxon>Metazoa</taxon>
        <taxon>Ecdysozoa</taxon>
        <taxon>Arthropoda</taxon>
        <taxon>Hexapoda</taxon>
        <taxon>Insecta</taxon>
        <taxon>Pterygota</taxon>
        <taxon>Neoptera</taxon>
        <taxon>Paraneoptera</taxon>
        <taxon>Thysanoptera</taxon>
        <taxon>Terebrantia</taxon>
        <taxon>Thripoidea</taxon>
        <taxon>Thripidae</taxon>
        <taxon>Thrips</taxon>
    </lineage>
</organism>
<evidence type="ECO:0000256" key="1">
    <source>
        <dbReference type="ARBA" id="ARBA00002689"/>
    </source>
</evidence>
<sequence>MHVGSHTSFLLFHSSAFRFVLSSEVVCRQLKNSLKMSLSQQQAGKRMDKLITASLTQVGVSLAWGLVASLVFFKRKSWPVVVGAGFGVGAAYADISNEVNLNS</sequence>
<evidence type="ECO:0000256" key="8">
    <source>
        <dbReference type="ARBA" id="ARBA00023136"/>
    </source>
</evidence>
<evidence type="ECO:0000313" key="10">
    <source>
        <dbReference type="Proteomes" id="UP000515158"/>
    </source>
</evidence>
<protein>
    <recommendedName>
        <fullName evidence="9">MICOS complex subunit MIC10</fullName>
    </recommendedName>
</protein>
<evidence type="ECO:0000256" key="7">
    <source>
        <dbReference type="ARBA" id="ARBA00023128"/>
    </source>
</evidence>
<evidence type="ECO:0000256" key="6">
    <source>
        <dbReference type="ARBA" id="ARBA00022989"/>
    </source>
</evidence>
<dbReference type="Proteomes" id="UP000515158">
    <property type="component" value="Unplaced"/>
</dbReference>
<evidence type="ECO:0000256" key="5">
    <source>
        <dbReference type="ARBA" id="ARBA00022792"/>
    </source>
</evidence>
<proteinExistence type="inferred from homology"/>
<evidence type="ECO:0000256" key="4">
    <source>
        <dbReference type="ARBA" id="ARBA00022692"/>
    </source>
</evidence>
<dbReference type="InParanoid" id="A0A6P8Y2I4"/>
<evidence type="ECO:0000313" key="11">
    <source>
        <dbReference type="RefSeq" id="XP_034233728.1"/>
    </source>
</evidence>
<evidence type="ECO:0000256" key="9">
    <source>
        <dbReference type="RuleBase" id="RU363011"/>
    </source>
</evidence>
<keyword evidence="7 9" id="KW-0496">Mitochondrion</keyword>
<dbReference type="GO" id="GO:0061617">
    <property type="term" value="C:MICOS complex"/>
    <property type="evidence" value="ECO:0007669"/>
    <property type="project" value="UniProtKB-UniRule"/>
</dbReference>
<dbReference type="RefSeq" id="XP_034233728.1">
    <property type="nucleotide sequence ID" value="XM_034377837.1"/>
</dbReference>
<reference evidence="11" key="1">
    <citation type="submission" date="2025-08" db="UniProtKB">
        <authorList>
            <consortium name="RefSeq"/>
        </authorList>
    </citation>
    <scope>IDENTIFICATION</scope>
    <source>
        <tissue evidence="11">Total insect</tissue>
    </source>
</reference>
<dbReference type="AlphaFoldDB" id="A0A6P8Y2I4"/>
<keyword evidence="10" id="KW-1185">Reference proteome</keyword>
<dbReference type="PANTHER" id="PTHR21304:SF0">
    <property type="entry name" value="MICOS COMPLEX SUBUNIT MIC10"/>
    <property type="match status" value="1"/>
</dbReference>
<dbReference type="GeneID" id="117640880"/>
<name>A0A6P8Y2I4_THRPL</name>
<gene>
    <name evidence="11" type="primary">LOC117640880</name>
</gene>
<keyword evidence="4 9" id="KW-0812">Transmembrane</keyword>
<accession>A0A6P8Y2I4</accession>
<dbReference type="Pfam" id="PF04418">
    <property type="entry name" value="DUF543"/>
    <property type="match status" value="1"/>
</dbReference>